<organism evidence="1 2">
    <name type="scientific">Adiantum capillus-veneris</name>
    <name type="common">Maidenhair fern</name>
    <dbReference type="NCBI Taxonomy" id="13818"/>
    <lineage>
        <taxon>Eukaryota</taxon>
        <taxon>Viridiplantae</taxon>
        <taxon>Streptophyta</taxon>
        <taxon>Embryophyta</taxon>
        <taxon>Tracheophyta</taxon>
        <taxon>Polypodiopsida</taxon>
        <taxon>Polypodiidae</taxon>
        <taxon>Polypodiales</taxon>
        <taxon>Pteridineae</taxon>
        <taxon>Pteridaceae</taxon>
        <taxon>Vittarioideae</taxon>
        <taxon>Adiantum</taxon>
    </lineage>
</organism>
<gene>
    <name evidence="1" type="ORF">GOP47_0023974</name>
</gene>
<name>A0A9D4U6P3_ADICA</name>
<dbReference type="Proteomes" id="UP000886520">
    <property type="component" value="Chromosome 23"/>
</dbReference>
<keyword evidence="2" id="KW-1185">Reference proteome</keyword>
<sequence>MQAGITTLKGGNEREDIGYVVQVLKQVYLPSRLGMCKHLLGAQLLFPFTTCREVINIMS</sequence>
<dbReference type="EMBL" id="JABFUD020000023">
    <property type="protein sequence ID" value="KAI5061469.1"/>
    <property type="molecule type" value="Genomic_DNA"/>
</dbReference>
<accession>A0A9D4U6P3</accession>
<comment type="caution">
    <text evidence="1">The sequence shown here is derived from an EMBL/GenBank/DDBJ whole genome shotgun (WGS) entry which is preliminary data.</text>
</comment>
<evidence type="ECO:0000313" key="1">
    <source>
        <dbReference type="EMBL" id="KAI5061469.1"/>
    </source>
</evidence>
<dbReference type="AlphaFoldDB" id="A0A9D4U6P3"/>
<proteinExistence type="predicted"/>
<protein>
    <submittedName>
        <fullName evidence="1">Uncharacterized protein</fullName>
    </submittedName>
</protein>
<reference evidence="1" key="1">
    <citation type="submission" date="2021-01" db="EMBL/GenBank/DDBJ databases">
        <title>Adiantum capillus-veneris genome.</title>
        <authorList>
            <person name="Fang Y."/>
            <person name="Liao Q."/>
        </authorList>
    </citation>
    <scope>NUCLEOTIDE SEQUENCE</scope>
    <source>
        <strain evidence="1">H3</strain>
        <tissue evidence="1">Leaf</tissue>
    </source>
</reference>
<evidence type="ECO:0000313" key="2">
    <source>
        <dbReference type="Proteomes" id="UP000886520"/>
    </source>
</evidence>